<organism evidence="1 2">
    <name type="scientific">Acidovorax benzenivorans</name>
    <dbReference type="NCBI Taxonomy" id="2987520"/>
    <lineage>
        <taxon>Bacteria</taxon>
        <taxon>Pseudomonadati</taxon>
        <taxon>Pseudomonadota</taxon>
        <taxon>Betaproteobacteria</taxon>
        <taxon>Burkholderiales</taxon>
        <taxon>Comamonadaceae</taxon>
        <taxon>Acidovorax</taxon>
    </lineage>
</organism>
<comment type="caution">
    <text evidence="1">The sequence shown here is derived from an EMBL/GenBank/DDBJ whole genome shotgun (WGS) entry which is preliminary data.</text>
</comment>
<gene>
    <name evidence="1" type="ORF">OIN59_21275</name>
</gene>
<evidence type="ECO:0008006" key="3">
    <source>
        <dbReference type="Google" id="ProtNLM"/>
    </source>
</evidence>
<reference evidence="1" key="1">
    <citation type="submission" date="2022-10" db="EMBL/GenBank/DDBJ databases">
        <title>Description of microaerobic benzene degrading bacteria.</title>
        <authorList>
            <person name="Bedics A."/>
            <person name="Tancsics A."/>
            <person name="Banerjee S."/>
        </authorList>
    </citation>
    <scope>NUCLEOTIDE SEQUENCE</scope>
    <source>
        <strain evidence="1">D2M1</strain>
    </source>
</reference>
<name>A0ABT5S488_9BURK</name>
<sequence length="273" mass="30286">MPVAKPTLTPALRNEYQSLFDTCQIRPEKRAIVQKAVDGIISARARYVNVAEELNVPWYVVGVIHNMEGSLNFATHLHNGDPLSARTVQVPAGRPHKGSPPFTWEVSAVDALTLQGYDSWADWSIPGMLFKWERYNGWGYRNFHPEVKSPYLWSFTNQYSRGKYVKDGIWDPDAVSKQVGAACVLRRLAELGELDGVEFDTTEPDLAGALADAESGALRYAPDVVTPGGIALQAFLNTFPGIFLREDGKLGPRTSDAYRLVFGHYLSGDPRTD</sequence>
<accession>A0ABT5S488</accession>
<proteinExistence type="predicted"/>
<keyword evidence="2" id="KW-1185">Reference proteome</keyword>
<dbReference type="RefSeq" id="WP_274113617.1">
    <property type="nucleotide sequence ID" value="NZ_JAPCKI010000017.1"/>
</dbReference>
<evidence type="ECO:0000313" key="2">
    <source>
        <dbReference type="Proteomes" id="UP001148932"/>
    </source>
</evidence>
<protein>
    <recommendedName>
        <fullName evidence="3">Lysozyme family protein</fullName>
    </recommendedName>
</protein>
<evidence type="ECO:0000313" key="1">
    <source>
        <dbReference type="EMBL" id="MDD2179978.1"/>
    </source>
</evidence>
<dbReference type="EMBL" id="JAPCKI010000017">
    <property type="protein sequence ID" value="MDD2179978.1"/>
    <property type="molecule type" value="Genomic_DNA"/>
</dbReference>
<dbReference type="Proteomes" id="UP001148932">
    <property type="component" value="Unassembled WGS sequence"/>
</dbReference>